<evidence type="ECO:0000256" key="3">
    <source>
        <dbReference type="ARBA" id="ARBA00025751"/>
    </source>
</evidence>
<keyword evidence="2" id="KW-0804">Transcription</keyword>
<reference evidence="5 6" key="1">
    <citation type="submission" date="2023-09" db="EMBL/GenBank/DDBJ databases">
        <title>Pangenome analysis of Batrachochytrium dendrobatidis and related Chytrids.</title>
        <authorList>
            <person name="Yacoub M.N."/>
            <person name="Stajich J.E."/>
            <person name="James T.Y."/>
        </authorList>
    </citation>
    <scope>NUCLEOTIDE SEQUENCE [LARGE SCALE GENOMIC DNA]</scope>
    <source>
        <strain evidence="5 6">JEL0888</strain>
    </source>
</reference>
<protein>
    <submittedName>
        <fullName evidence="5">RNA polymerase subunit AC19</fullName>
    </submittedName>
</protein>
<accession>A0ABR4NJL3</accession>
<evidence type="ECO:0000256" key="2">
    <source>
        <dbReference type="ARBA" id="ARBA00023163"/>
    </source>
</evidence>
<keyword evidence="1" id="KW-0240">DNA-directed RNA polymerase</keyword>
<organism evidence="5 6">
    <name type="scientific">Polyrhizophydium stewartii</name>
    <dbReference type="NCBI Taxonomy" id="2732419"/>
    <lineage>
        <taxon>Eukaryota</taxon>
        <taxon>Fungi</taxon>
        <taxon>Fungi incertae sedis</taxon>
        <taxon>Chytridiomycota</taxon>
        <taxon>Chytridiomycota incertae sedis</taxon>
        <taxon>Chytridiomycetes</taxon>
        <taxon>Rhizophydiales</taxon>
        <taxon>Rhizophydiales incertae sedis</taxon>
        <taxon>Polyrhizophydium</taxon>
    </lineage>
</organism>
<comment type="similarity">
    <text evidence="3">Belongs to the archaeal Rpo11/eukaryotic RPB11/RPC19 RNA polymerase subunit family.</text>
</comment>
<evidence type="ECO:0000313" key="5">
    <source>
        <dbReference type="EMBL" id="KAL2919691.1"/>
    </source>
</evidence>
<dbReference type="CDD" id="cd07029">
    <property type="entry name" value="RNAP_I_III_AC19"/>
    <property type="match status" value="1"/>
</dbReference>
<dbReference type="InterPro" id="IPR022905">
    <property type="entry name" value="Rpo11-like"/>
</dbReference>
<dbReference type="Proteomes" id="UP001527925">
    <property type="component" value="Unassembled WGS sequence"/>
</dbReference>
<evidence type="ECO:0000313" key="6">
    <source>
        <dbReference type="Proteomes" id="UP001527925"/>
    </source>
</evidence>
<dbReference type="PANTHER" id="PTHR13946">
    <property type="entry name" value="DNA-DIRECTED RNA POLYMERASE I,II,III"/>
    <property type="match status" value="1"/>
</dbReference>
<dbReference type="PANTHER" id="PTHR13946:SF28">
    <property type="entry name" value="DNA-DIRECTED RNA POLYMERASES I AND III SUBUNIT RPAC2"/>
    <property type="match status" value="1"/>
</dbReference>
<dbReference type="EMBL" id="JADGIZ020000002">
    <property type="protein sequence ID" value="KAL2919691.1"/>
    <property type="molecule type" value="Genomic_DNA"/>
</dbReference>
<evidence type="ECO:0000259" key="4">
    <source>
        <dbReference type="Pfam" id="PF13656"/>
    </source>
</evidence>
<keyword evidence="6" id="KW-1185">Reference proteome</keyword>
<dbReference type="InterPro" id="IPR036603">
    <property type="entry name" value="RBP11-like"/>
</dbReference>
<dbReference type="InterPro" id="IPR033898">
    <property type="entry name" value="RNAP_AC19"/>
</dbReference>
<gene>
    <name evidence="5" type="primary">RPC19</name>
    <name evidence="5" type="ORF">HK105_200605</name>
</gene>
<dbReference type="InterPro" id="IPR009025">
    <property type="entry name" value="RBP11-like_dimer"/>
</dbReference>
<feature type="domain" description="DNA-directed RNA polymerase RBP11-like dimerisation" evidence="4">
    <location>
        <begin position="36"/>
        <end position="108"/>
    </location>
</feature>
<comment type="caution">
    <text evidence="5">The sequence shown here is derived from an EMBL/GenBank/DDBJ whole genome shotgun (WGS) entry which is preliminary data.</text>
</comment>
<evidence type="ECO:0000256" key="1">
    <source>
        <dbReference type="ARBA" id="ARBA00022478"/>
    </source>
</evidence>
<proteinExistence type="inferred from homology"/>
<sequence length="130" mass="14247">MAMTEPSYEHGTRGVPYIDGPKIVVMASDSQDPGSATFCIRNEDHTLGNALRYIIMKKCGLSFCGYSVPHPSEYQINLRIQTDGTITAVDALHQGLSDLIDLTAHVKETFTDKIKQGGYELREGADPDAE</sequence>
<name>A0ABR4NJL3_9FUNG</name>
<dbReference type="Gene3D" id="3.30.1360.10">
    <property type="entry name" value="RNA polymerase, RBP11-like subunit"/>
    <property type="match status" value="1"/>
</dbReference>
<dbReference type="SUPFAM" id="SSF55257">
    <property type="entry name" value="RBP11-like subunits of RNA polymerase"/>
    <property type="match status" value="1"/>
</dbReference>
<dbReference type="HAMAP" id="MF_00261">
    <property type="entry name" value="RNApol_arch_Rpo11"/>
    <property type="match status" value="1"/>
</dbReference>
<dbReference type="Pfam" id="PF13656">
    <property type="entry name" value="RNA_pol_L_2"/>
    <property type="match status" value="1"/>
</dbReference>